<dbReference type="EMBL" id="JABXJJ020000019">
    <property type="protein sequence ID" value="MDI5970957.1"/>
    <property type="molecule type" value="Genomic_DNA"/>
</dbReference>
<organism evidence="4">
    <name type="scientific">Streptantibioticus silvisoli</name>
    <dbReference type="NCBI Taxonomy" id="2705255"/>
    <lineage>
        <taxon>Bacteria</taxon>
        <taxon>Bacillati</taxon>
        <taxon>Actinomycetota</taxon>
        <taxon>Actinomycetes</taxon>
        <taxon>Kitasatosporales</taxon>
        <taxon>Streptomycetaceae</taxon>
        <taxon>Streptantibioticus</taxon>
    </lineage>
</organism>
<dbReference type="PANTHER" id="PTHR35201:SF4">
    <property type="entry name" value="BETA-PINACENE SYNTHASE-RELATED"/>
    <property type="match status" value="1"/>
</dbReference>
<dbReference type="EMBL" id="JAAGKO020000001">
    <property type="protein sequence ID" value="MDI5961153.1"/>
    <property type="molecule type" value="Genomic_DNA"/>
</dbReference>
<dbReference type="GO" id="GO:0046872">
    <property type="term" value="F:metal ion binding"/>
    <property type="evidence" value="ECO:0007669"/>
    <property type="project" value="UniProtKB-KW"/>
</dbReference>
<dbReference type="InterPro" id="IPR048143">
    <property type="entry name" value="Selin_dien_syn"/>
</dbReference>
<dbReference type="PANTHER" id="PTHR35201">
    <property type="entry name" value="TERPENE SYNTHASE"/>
    <property type="match status" value="1"/>
</dbReference>
<dbReference type="SFLD" id="SFLDS00005">
    <property type="entry name" value="Isoprenoid_Synthase_Type_I"/>
    <property type="match status" value="1"/>
</dbReference>
<dbReference type="InterPro" id="IPR008949">
    <property type="entry name" value="Isoprenoid_synthase_dom_sf"/>
</dbReference>
<dbReference type="Proteomes" id="UP001156398">
    <property type="component" value="Unassembled WGS sequence"/>
</dbReference>
<dbReference type="Gene3D" id="1.10.600.10">
    <property type="entry name" value="Farnesyl Diphosphate Synthase"/>
    <property type="match status" value="1"/>
</dbReference>
<evidence type="ECO:0000313" key="4">
    <source>
        <dbReference type="EMBL" id="MDI5970957.1"/>
    </source>
</evidence>
<evidence type="ECO:0000313" key="3">
    <source>
        <dbReference type="EMBL" id="MDI5961153.1"/>
    </source>
</evidence>
<dbReference type="EC" id="4.2.3.-" evidence="2"/>
<dbReference type="Pfam" id="PF19086">
    <property type="entry name" value="Terpene_syn_C_2"/>
    <property type="match status" value="1"/>
</dbReference>
<evidence type="ECO:0000313" key="5">
    <source>
        <dbReference type="Proteomes" id="UP001156398"/>
    </source>
</evidence>
<dbReference type="GO" id="GO:0010333">
    <property type="term" value="F:terpene synthase activity"/>
    <property type="evidence" value="ECO:0007669"/>
    <property type="project" value="InterPro"/>
</dbReference>
<accession>A0AA90HAA1</accession>
<dbReference type="SUPFAM" id="SSF48576">
    <property type="entry name" value="Terpenoid synthases"/>
    <property type="match status" value="1"/>
</dbReference>
<comment type="cofactor">
    <cofactor evidence="2">
        <name>Mg(2+)</name>
        <dbReference type="ChEBI" id="CHEBI:18420"/>
    </cofactor>
</comment>
<reference evidence="4 5" key="1">
    <citation type="submission" date="2023-05" db="EMBL/GenBank/DDBJ databases">
        <title>Streptantibioticus silvisoli sp. nov., acidotolerant actinomycetes 1 from pine litter.</title>
        <authorList>
            <person name="Swiecimska M."/>
            <person name="Golinska P."/>
            <person name="Sangal V."/>
            <person name="Wachnowicz B."/>
            <person name="Goodfellow M."/>
        </authorList>
    </citation>
    <scope>NUCLEOTIDE SEQUENCE</scope>
    <source>
        <strain evidence="4">SL13</strain>
        <strain evidence="3 5">SL54</strain>
    </source>
</reference>
<comment type="caution">
    <text evidence="4">The sequence shown here is derived from an EMBL/GenBank/DDBJ whole genome shotgun (WGS) entry which is preliminary data.</text>
</comment>
<evidence type="ECO:0000256" key="2">
    <source>
        <dbReference type="RuleBase" id="RU366034"/>
    </source>
</evidence>
<keyword evidence="2" id="KW-0479">Metal-binding</keyword>
<dbReference type="NCBIfam" id="NF041565">
    <property type="entry name" value="selin_dien_syn"/>
    <property type="match status" value="1"/>
</dbReference>
<dbReference type="SFLD" id="SFLDG01020">
    <property type="entry name" value="Terpene_Cyclase_Like_2"/>
    <property type="match status" value="1"/>
</dbReference>
<dbReference type="AlphaFoldDB" id="A0AA90HAA1"/>
<comment type="similarity">
    <text evidence="2">Belongs to the terpene synthase family.</text>
</comment>
<protein>
    <recommendedName>
        <fullName evidence="2">Terpene synthase</fullName>
        <ecNumber evidence="2">4.2.3.-</ecNumber>
    </recommendedName>
</protein>
<evidence type="ECO:0000256" key="1">
    <source>
        <dbReference type="ARBA" id="ARBA00023239"/>
    </source>
</evidence>
<dbReference type="InterPro" id="IPR034686">
    <property type="entry name" value="Terpene_cyclase-like_2"/>
</dbReference>
<sequence>MTRGLISVPPIYSPFWPAIHPHHERVERRTAAWAETYIVSEGLRANLVAQGIGGFAARILPEGDEAVVDILADFVIWLFGVDDGYCEDGALGTRPGELATTLSRLLRVAQNPQAPLLEGDQLANGLRDLRQRISARGATPAQVARWVDALREYFLSVVCEAHYRSQGLIPDLDDYTLMRIYDGATTVVLPLLELGGGYELSPDERDRDEVRAVAEMASMIICWDNDIFSYHKESGSSGYYLNVLRVLTHHYGLTLDEALAQAIAQRDRVTTLFVDLCAELYRSASPQLERYLDSLAHFVRGSQDWGISSRRYLTPGADPADLPTHFRSNPTDSSSRPLGIAPIAWWWDLVRSDGRPSTLPTSRNPGPLTRTA</sequence>
<keyword evidence="2" id="KW-0460">Magnesium</keyword>
<proteinExistence type="inferred from homology"/>
<keyword evidence="5" id="KW-1185">Reference proteome</keyword>
<dbReference type="RefSeq" id="WP_271315176.1">
    <property type="nucleotide sequence ID" value="NZ_JAAGKO020000001.1"/>
</dbReference>
<keyword evidence="1 2" id="KW-0456">Lyase</keyword>
<gene>
    <name evidence="3" type="ORF">POF43_000175</name>
    <name evidence="4" type="ORF">POF50_016675</name>
</gene>
<name>A0AA90HAA1_9ACTN</name>